<feature type="transmembrane region" description="Helical" evidence="6">
    <location>
        <begin position="47"/>
        <end position="73"/>
    </location>
</feature>
<keyword evidence="5" id="KW-0046">Antibiotic resistance</keyword>
<proteinExistence type="inferred from homology"/>
<sequence>MSAQTRVAASELRLFLREPAAVAATLGLPLLIMVSFGLIITPDGDPIFTYFPGLAISFSLAILSLNLLPTILAGYREKGILRRLYTTPVHPSKVLIGQLLVASAVAVAMALVVVVSGRLIGFPLPGQPMGFVLAFVLGSLALFSVGLLVAAIAPTARMATAVGMLLFFVNMFTGGVFTPREALPGFLNRIGDFMPLGATMQAVRDSWAGHFPQLLHLVVLATITVVFGLASARLFRWE</sequence>
<evidence type="ECO:0000256" key="6">
    <source>
        <dbReference type="RuleBase" id="RU361157"/>
    </source>
</evidence>
<evidence type="ECO:0000256" key="4">
    <source>
        <dbReference type="ARBA" id="ARBA00023136"/>
    </source>
</evidence>
<comment type="similarity">
    <text evidence="6">Belongs to the ABC-2 integral membrane protein family.</text>
</comment>
<dbReference type="InterPro" id="IPR047817">
    <property type="entry name" value="ABC2_TM_bact-type"/>
</dbReference>
<evidence type="ECO:0000259" key="7">
    <source>
        <dbReference type="PROSITE" id="PS51012"/>
    </source>
</evidence>
<dbReference type="PANTHER" id="PTHR43027:SF2">
    <property type="entry name" value="TRANSPORT PERMEASE PROTEIN"/>
    <property type="match status" value="1"/>
</dbReference>
<dbReference type="GO" id="GO:0046677">
    <property type="term" value="P:response to antibiotic"/>
    <property type="evidence" value="ECO:0007669"/>
    <property type="project" value="UniProtKB-KW"/>
</dbReference>
<dbReference type="InterPro" id="IPR052902">
    <property type="entry name" value="ABC-2_transporter"/>
</dbReference>
<keyword evidence="2 6" id="KW-0812">Transmembrane</keyword>
<dbReference type="Pfam" id="PF01061">
    <property type="entry name" value="ABC2_membrane"/>
    <property type="match status" value="1"/>
</dbReference>
<comment type="caution">
    <text evidence="8">The sequence shown here is derived from an EMBL/GenBank/DDBJ whole genome shotgun (WGS) entry which is preliminary data.</text>
</comment>
<dbReference type="PROSITE" id="PS51012">
    <property type="entry name" value="ABC_TM2"/>
    <property type="match status" value="1"/>
</dbReference>
<feature type="transmembrane region" description="Helical" evidence="6">
    <location>
        <begin position="20"/>
        <end position="41"/>
    </location>
</feature>
<dbReference type="GO" id="GO:0140359">
    <property type="term" value="F:ABC-type transporter activity"/>
    <property type="evidence" value="ECO:0007669"/>
    <property type="project" value="InterPro"/>
</dbReference>
<feature type="transmembrane region" description="Helical" evidence="6">
    <location>
        <begin position="214"/>
        <end position="235"/>
    </location>
</feature>
<feature type="domain" description="ABC transmembrane type-2" evidence="7">
    <location>
        <begin position="20"/>
        <end position="238"/>
    </location>
</feature>
<name>A0A3E0HYX4_9PSEU</name>
<protein>
    <recommendedName>
        <fullName evidence="6">Transport permease protein</fullName>
    </recommendedName>
</protein>
<feature type="transmembrane region" description="Helical" evidence="6">
    <location>
        <begin position="94"/>
        <end position="117"/>
    </location>
</feature>
<keyword evidence="9" id="KW-1185">Reference proteome</keyword>
<evidence type="ECO:0000313" key="8">
    <source>
        <dbReference type="EMBL" id="REH51673.1"/>
    </source>
</evidence>
<dbReference type="AlphaFoldDB" id="A0A3E0HYX4"/>
<dbReference type="InterPro" id="IPR000412">
    <property type="entry name" value="ABC_2_transport"/>
</dbReference>
<dbReference type="PANTHER" id="PTHR43027">
    <property type="entry name" value="DOXORUBICIN RESISTANCE ABC TRANSPORTER PERMEASE PROTEIN DRRC-RELATED"/>
    <property type="match status" value="1"/>
</dbReference>
<dbReference type="EMBL" id="QUNO01000003">
    <property type="protein sequence ID" value="REH51673.1"/>
    <property type="molecule type" value="Genomic_DNA"/>
</dbReference>
<dbReference type="InterPro" id="IPR013525">
    <property type="entry name" value="ABC2_TM"/>
</dbReference>
<feature type="transmembrane region" description="Helical" evidence="6">
    <location>
        <begin position="159"/>
        <end position="177"/>
    </location>
</feature>
<accession>A0A3E0HYX4</accession>
<evidence type="ECO:0000313" key="9">
    <source>
        <dbReference type="Proteomes" id="UP000256269"/>
    </source>
</evidence>
<dbReference type="GO" id="GO:0043190">
    <property type="term" value="C:ATP-binding cassette (ABC) transporter complex"/>
    <property type="evidence" value="ECO:0007669"/>
    <property type="project" value="InterPro"/>
</dbReference>
<dbReference type="RefSeq" id="WP_170217427.1">
    <property type="nucleotide sequence ID" value="NZ_CP144375.1"/>
</dbReference>
<evidence type="ECO:0000256" key="1">
    <source>
        <dbReference type="ARBA" id="ARBA00004141"/>
    </source>
</evidence>
<evidence type="ECO:0000256" key="2">
    <source>
        <dbReference type="ARBA" id="ARBA00022692"/>
    </source>
</evidence>
<comment type="subcellular location">
    <subcellularLocation>
        <location evidence="6">Cell membrane</location>
        <topology evidence="6">Multi-pass membrane protein</topology>
    </subcellularLocation>
    <subcellularLocation>
        <location evidence="1">Membrane</location>
        <topology evidence="1">Multi-pass membrane protein</topology>
    </subcellularLocation>
</comment>
<keyword evidence="6" id="KW-1003">Cell membrane</keyword>
<dbReference type="PIRSF" id="PIRSF006648">
    <property type="entry name" value="DrrB"/>
    <property type="match status" value="1"/>
</dbReference>
<organism evidence="8 9">
    <name type="scientific">Kutzneria buriramensis</name>
    <dbReference type="NCBI Taxonomy" id="1045776"/>
    <lineage>
        <taxon>Bacteria</taxon>
        <taxon>Bacillati</taxon>
        <taxon>Actinomycetota</taxon>
        <taxon>Actinomycetes</taxon>
        <taxon>Pseudonocardiales</taxon>
        <taxon>Pseudonocardiaceae</taxon>
        <taxon>Kutzneria</taxon>
    </lineage>
</organism>
<gene>
    <name evidence="8" type="ORF">BCF44_103122</name>
</gene>
<feature type="transmembrane region" description="Helical" evidence="6">
    <location>
        <begin position="129"/>
        <end position="152"/>
    </location>
</feature>
<evidence type="ECO:0000256" key="5">
    <source>
        <dbReference type="ARBA" id="ARBA00023251"/>
    </source>
</evidence>
<dbReference type="Proteomes" id="UP000256269">
    <property type="component" value="Unassembled WGS sequence"/>
</dbReference>
<keyword evidence="3 6" id="KW-1133">Transmembrane helix</keyword>
<keyword evidence="4 6" id="KW-0472">Membrane</keyword>
<reference evidence="8 9" key="1">
    <citation type="submission" date="2018-08" db="EMBL/GenBank/DDBJ databases">
        <title>Genomic Encyclopedia of Archaeal and Bacterial Type Strains, Phase II (KMG-II): from individual species to whole genera.</title>
        <authorList>
            <person name="Goeker M."/>
        </authorList>
    </citation>
    <scope>NUCLEOTIDE SEQUENCE [LARGE SCALE GENOMIC DNA]</scope>
    <source>
        <strain evidence="8 9">DSM 45791</strain>
    </source>
</reference>
<keyword evidence="6" id="KW-0813">Transport</keyword>
<evidence type="ECO:0000256" key="3">
    <source>
        <dbReference type="ARBA" id="ARBA00022989"/>
    </source>
</evidence>